<dbReference type="Proteomes" id="UP000678499">
    <property type="component" value="Unassembled WGS sequence"/>
</dbReference>
<name>A0A7R9C3H2_9CRUS</name>
<proteinExistence type="predicted"/>
<dbReference type="AlphaFoldDB" id="A0A7R9C3H2"/>
<keyword evidence="3" id="KW-1185">Reference proteome</keyword>
<keyword evidence="1" id="KW-0732">Signal</keyword>
<reference evidence="2" key="1">
    <citation type="submission" date="2020-11" db="EMBL/GenBank/DDBJ databases">
        <authorList>
            <person name="Tran Van P."/>
        </authorList>
    </citation>
    <scope>NUCLEOTIDE SEQUENCE</scope>
</reference>
<sequence length="103" mass="10378">MVNSNCSYIFRVILALLVMGSESSPLFLSKKHGKHGGLFGGSFNVYGGGYNHGYGGGGIYSPYGGAGAYPGIGGPAFNGFNGGGGIGGLYGGYQGGYNPFNYG</sequence>
<dbReference type="EMBL" id="CAJPEX010013626">
    <property type="protein sequence ID" value="CAG0925492.1"/>
    <property type="molecule type" value="Genomic_DNA"/>
</dbReference>
<evidence type="ECO:0000313" key="3">
    <source>
        <dbReference type="Proteomes" id="UP000678499"/>
    </source>
</evidence>
<evidence type="ECO:0000256" key="1">
    <source>
        <dbReference type="SAM" id="SignalP"/>
    </source>
</evidence>
<accession>A0A7R9C3H2</accession>
<gene>
    <name evidence="2" type="ORF">NMOB1V02_LOCUS12942</name>
</gene>
<organism evidence="2">
    <name type="scientific">Notodromas monacha</name>
    <dbReference type="NCBI Taxonomy" id="399045"/>
    <lineage>
        <taxon>Eukaryota</taxon>
        <taxon>Metazoa</taxon>
        <taxon>Ecdysozoa</taxon>
        <taxon>Arthropoda</taxon>
        <taxon>Crustacea</taxon>
        <taxon>Oligostraca</taxon>
        <taxon>Ostracoda</taxon>
        <taxon>Podocopa</taxon>
        <taxon>Podocopida</taxon>
        <taxon>Cypridocopina</taxon>
        <taxon>Cypridoidea</taxon>
        <taxon>Cyprididae</taxon>
        <taxon>Notodromas</taxon>
    </lineage>
</organism>
<feature type="chain" id="PRO_5036210449" evidence="1">
    <location>
        <begin position="24"/>
        <end position="103"/>
    </location>
</feature>
<dbReference type="EMBL" id="OA895663">
    <property type="protein sequence ID" value="CAD7285340.1"/>
    <property type="molecule type" value="Genomic_DNA"/>
</dbReference>
<evidence type="ECO:0000313" key="2">
    <source>
        <dbReference type="EMBL" id="CAD7285340.1"/>
    </source>
</evidence>
<protein>
    <submittedName>
        <fullName evidence="2">Uncharacterized protein</fullName>
    </submittedName>
</protein>
<feature type="signal peptide" evidence="1">
    <location>
        <begin position="1"/>
        <end position="23"/>
    </location>
</feature>